<feature type="transmembrane region" description="Helical" evidence="2">
    <location>
        <begin position="6"/>
        <end position="31"/>
    </location>
</feature>
<feature type="compositionally biased region" description="Basic and acidic residues" evidence="1">
    <location>
        <begin position="82"/>
        <end position="99"/>
    </location>
</feature>
<sequence>METDLIIIVSVFGSVGLILLVLVAILFAQLVSLRRLVREMQATGRIRVQKLKMNNDRNHAFHNPALSPDEELAKRGFSMYSPDDRDVESGRERDREPERQTGGQLVDELAREIDFRQQRQSSAPPFLLQSIEENKRRSRATNPANGRQSDTNPNFIY</sequence>
<feature type="compositionally biased region" description="Polar residues" evidence="1">
    <location>
        <begin position="140"/>
        <end position="157"/>
    </location>
</feature>
<accession>A0ABD0SYX2</accession>
<gene>
    <name evidence="3" type="ORF">ABMA28_002970</name>
</gene>
<organism evidence="3 4">
    <name type="scientific">Loxostege sticticalis</name>
    <name type="common">Beet webworm moth</name>
    <dbReference type="NCBI Taxonomy" id="481309"/>
    <lineage>
        <taxon>Eukaryota</taxon>
        <taxon>Metazoa</taxon>
        <taxon>Ecdysozoa</taxon>
        <taxon>Arthropoda</taxon>
        <taxon>Hexapoda</taxon>
        <taxon>Insecta</taxon>
        <taxon>Pterygota</taxon>
        <taxon>Neoptera</taxon>
        <taxon>Endopterygota</taxon>
        <taxon>Lepidoptera</taxon>
        <taxon>Glossata</taxon>
        <taxon>Ditrysia</taxon>
        <taxon>Pyraloidea</taxon>
        <taxon>Crambidae</taxon>
        <taxon>Pyraustinae</taxon>
        <taxon>Loxostege</taxon>
    </lineage>
</organism>
<evidence type="ECO:0000313" key="4">
    <source>
        <dbReference type="Proteomes" id="UP001549921"/>
    </source>
</evidence>
<evidence type="ECO:0000256" key="2">
    <source>
        <dbReference type="SAM" id="Phobius"/>
    </source>
</evidence>
<evidence type="ECO:0000256" key="1">
    <source>
        <dbReference type="SAM" id="MobiDB-lite"/>
    </source>
</evidence>
<name>A0ABD0SYX2_LOXSC</name>
<protein>
    <submittedName>
        <fullName evidence="3">Uncharacterized protein</fullName>
    </submittedName>
</protein>
<dbReference type="Proteomes" id="UP001549921">
    <property type="component" value="Unassembled WGS sequence"/>
</dbReference>
<comment type="caution">
    <text evidence="3">The sequence shown here is derived from an EMBL/GenBank/DDBJ whole genome shotgun (WGS) entry which is preliminary data.</text>
</comment>
<keyword evidence="2" id="KW-0812">Transmembrane</keyword>
<feature type="compositionally biased region" description="Basic and acidic residues" evidence="1">
    <location>
        <begin position="108"/>
        <end position="117"/>
    </location>
</feature>
<dbReference type="AlphaFoldDB" id="A0ABD0SYX2"/>
<evidence type="ECO:0000313" key="3">
    <source>
        <dbReference type="EMBL" id="KAL0830864.1"/>
    </source>
</evidence>
<reference evidence="3 4" key="1">
    <citation type="submission" date="2024-06" db="EMBL/GenBank/DDBJ databases">
        <title>A chromosome-level genome assembly of beet webworm, Loxostege sticticalis.</title>
        <authorList>
            <person name="Zhang Y."/>
        </authorList>
    </citation>
    <scope>NUCLEOTIDE SEQUENCE [LARGE SCALE GENOMIC DNA]</scope>
    <source>
        <strain evidence="3">AQ028</strain>
        <tissue evidence="3">Male pupae</tissue>
    </source>
</reference>
<feature type="region of interest" description="Disordered" evidence="1">
    <location>
        <begin position="57"/>
        <end position="157"/>
    </location>
</feature>
<proteinExistence type="predicted"/>
<keyword evidence="2" id="KW-0472">Membrane</keyword>
<keyword evidence="2" id="KW-1133">Transmembrane helix</keyword>
<dbReference type="EMBL" id="JBEDNZ010000013">
    <property type="protein sequence ID" value="KAL0830864.1"/>
    <property type="molecule type" value="Genomic_DNA"/>
</dbReference>